<dbReference type="Proteomes" id="UP000193560">
    <property type="component" value="Unassembled WGS sequence"/>
</dbReference>
<comment type="caution">
    <text evidence="1">The sequence shown here is derived from an EMBL/GenBank/DDBJ whole genome shotgun (WGS) entry which is preliminary data.</text>
</comment>
<feature type="non-terminal residue" evidence="1">
    <location>
        <position position="1"/>
    </location>
</feature>
<sequence length="139" mass="16400">LWKTFWSIRTSPASRNVWYRLLHRKWPTSSLLHSFLPNLAPTPFCSFCPTTHADLFHMAIACPSILEIWESIWEYHFIYTPFTTNGLWLALSCLRFPSHPPYNTSPHQWIPVLSTTLLHIWRAHWAHHFDAVPIRPSII</sequence>
<proteinExistence type="predicted"/>
<evidence type="ECO:0000313" key="2">
    <source>
        <dbReference type="Proteomes" id="UP000193560"/>
    </source>
</evidence>
<organism evidence="1 2">
    <name type="scientific">Absidia repens</name>
    <dbReference type="NCBI Taxonomy" id="90262"/>
    <lineage>
        <taxon>Eukaryota</taxon>
        <taxon>Fungi</taxon>
        <taxon>Fungi incertae sedis</taxon>
        <taxon>Mucoromycota</taxon>
        <taxon>Mucoromycotina</taxon>
        <taxon>Mucoromycetes</taxon>
        <taxon>Mucorales</taxon>
        <taxon>Cunninghamellaceae</taxon>
        <taxon>Absidia</taxon>
    </lineage>
</organism>
<protein>
    <recommendedName>
        <fullName evidence="3">Reverse transcriptase zinc-binding domain-containing protein</fullName>
    </recommendedName>
</protein>
<accession>A0A1X2I876</accession>
<reference evidence="1 2" key="1">
    <citation type="submission" date="2016-07" db="EMBL/GenBank/DDBJ databases">
        <title>Pervasive Adenine N6-methylation of Active Genes in Fungi.</title>
        <authorList>
            <consortium name="DOE Joint Genome Institute"/>
            <person name="Mondo S.J."/>
            <person name="Dannebaum R.O."/>
            <person name="Kuo R.C."/>
            <person name="Labutti K."/>
            <person name="Haridas S."/>
            <person name="Kuo A."/>
            <person name="Salamov A."/>
            <person name="Ahrendt S.R."/>
            <person name="Lipzen A."/>
            <person name="Sullivan W."/>
            <person name="Andreopoulos W.B."/>
            <person name="Clum A."/>
            <person name="Lindquist E."/>
            <person name="Daum C."/>
            <person name="Ramamoorthy G.K."/>
            <person name="Gryganskyi A."/>
            <person name="Culley D."/>
            <person name="Magnuson J.K."/>
            <person name="James T.Y."/>
            <person name="O'Malley M.A."/>
            <person name="Stajich J.E."/>
            <person name="Spatafora J.W."/>
            <person name="Visel A."/>
            <person name="Grigoriev I.V."/>
        </authorList>
    </citation>
    <scope>NUCLEOTIDE SEQUENCE [LARGE SCALE GENOMIC DNA]</scope>
    <source>
        <strain evidence="1 2">NRRL 1336</strain>
    </source>
</reference>
<name>A0A1X2I876_9FUNG</name>
<evidence type="ECO:0008006" key="3">
    <source>
        <dbReference type="Google" id="ProtNLM"/>
    </source>
</evidence>
<dbReference type="OrthoDB" id="2273311at2759"/>
<keyword evidence="2" id="KW-1185">Reference proteome</keyword>
<feature type="non-terminal residue" evidence="1">
    <location>
        <position position="139"/>
    </location>
</feature>
<evidence type="ECO:0000313" key="1">
    <source>
        <dbReference type="EMBL" id="ORZ11493.1"/>
    </source>
</evidence>
<dbReference type="EMBL" id="MCGE01000021">
    <property type="protein sequence ID" value="ORZ11493.1"/>
    <property type="molecule type" value="Genomic_DNA"/>
</dbReference>
<dbReference type="AlphaFoldDB" id="A0A1X2I876"/>
<gene>
    <name evidence="1" type="ORF">BCR42DRAFT_305992</name>
</gene>